<dbReference type="EMBL" id="OBEL01000004">
    <property type="protein sequence ID" value="SNZ20326.1"/>
    <property type="molecule type" value="Genomic_DNA"/>
</dbReference>
<keyword evidence="3" id="KW-1185">Reference proteome</keyword>
<evidence type="ECO:0000313" key="2">
    <source>
        <dbReference type="EMBL" id="SNZ20326.1"/>
    </source>
</evidence>
<protein>
    <recommendedName>
        <fullName evidence="4">Cytochrome c domain-containing protein</fullName>
    </recommendedName>
</protein>
<organism evidence="2 3">
    <name type="scientific">Cohaesibacter gelatinilyticus</name>
    <dbReference type="NCBI Taxonomy" id="372072"/>
    <lineage>
        <taxon>Bacteria</taxon>
        <taxon>Pseudomonadati</taxon>
        <taxon>Pseudomonadota</taxon>
        <taxon>Alphaproteobacteria</taxon>
        <taxon>Hyphomicrobiales</taxon>
        <taxon>Cohaesibacteraceae</taxon>
    </lineage>
</organism>
<dbReference type="GO" id="GO:0009055">
    <property type="term" value="F:electron transfer activity"/>
    <property type="evidence" value="ECO:0007669"/>
    <property type="project" value="InterPro"/>
</dbReference>
<dbReference type="OrthoDB" id="9805828at2"/>
<reference evidence="2 3" key="1">
    <citation type="submission" date="2017-09" db="EMBL/GenBank/DDBJ databases">
        <authorList>
            <person name="Ehlers B."/>
            <person name="Leendertz F.H."/>
        </authorList>
    </citation>
    <scope>NUCLEOTIDE SEQUENCE [LARGE SCALE GENOMIC DNA]</scope>
    <source>
        <strain evidence="2 3">DSM 18289</strain>
    </source>
</reference>
<feature type="chain" id="PRO_5013284260" description="Cytochrome c domain-containing protein" evidence="1">
    <location>
        <begin position="29"/>
        <end position="131"/>
    </location>
</feature>
<dbReference type="Proteomes" id="UP000219439">
    <property type="component" value="Unassembled WGS sequence"/>
</dbReference>
<dbReference type="Gene3D" id="1.10.760.10">
    <property type="entry name" value="Cytochrome c-like domain"/>
    <property type="match status" value="1"/>
</dbReference>
<dbReference type="SUPFAM" id="SSF46626">
    <property type="entry name" value="Cytochrome c"/>
    <property type="match status" value="1"/>
</dbReference>
<dbReference type="InterPro" id="IPR036909">
    <property type="entry name" value="Cyt_c-like_dom_sf"/>
</dbReference>
<dbReference type="RefSeq" id="WP_097154683.1">
    <property type="nucleotide sequence ID" value="NZ_OBEL01000004.1"/>
</dbReference>
<keyword evidence="1" id="KW-0732">Signal</keyword>
<evidence type="ECO:0000313" key="3">
    <source>
        <dbReference type="Proteomes" id="UP000219439"/>
    </source>
</evidence>
<gene>
    <name evidence="2" type="ORF">SAMN06265368_3429</name>
</gene>
<dbReference type="GO" id="GO:0020037">
    <property type="term" value="F:heme binding"/>
    <property type="evidence" value="ECO:0007669"/>
    <property type="project" value="InterPro"/>
</dbReference>
<proteinExistence type="predicted"/>
<dbReference type="AlphaFoldDB" id="A0A285PJN1"/>
<name>A0A285PJN1_9HYPH</name>
<evidence type="ECO:0008006" key="4">
    <source>
        <dbReference type="Google" id="ProtNLM"/>
    </source>
</evidence>
<accession>A0A285PJN1</accession>
<sequence>MKFFKSTTAPFCIVLMFVALVGSVVASAGSVNTDDPAALPPLTQEELDEMDVGVLFKARGAEEVYAYCAACHSERIVSQQGLTRDDWIELFEWMVDEQGMEEIEEPDLTLVLNYLEKNYGPDRPNFPGKKK</sequence>
<feature type="signal peptide" evidence="1">
    <location>
        <begin position="1"/>
        <end position="28"/>
    </location>
</feature>
<evidence type="ECO:0000256" key="1">
    <source>
        <dbReference type="SAM" id="SignalP"/>
    </source>
</evidence>